<name>A0AA35TNP6_GEOBA</name>
<reference evidence="5" key="1">
    <citation type="submission" date="2023-03" db="EMBL/GenBank/DDBJ databases">
        <authorList>
            <person name="Steffen K."/>
            <person name="Cardenas P."/>
        </authorList>
    </citation>
    <scope>NUCLEOTIDE SEQUENCE</scope>
</reference>
<evidence type="ECO:0000313" key="6">
    <source>
        <dbReference type="Proteomes" id="UP001174909"/>
    </source>
</evidence>
<comment type="caution">
    <text evidence="5">The sequence shown here is derived from an EMBL/GenBank/DDBJ whole genome shotgun (WGS) entry which is preliminary data.</text>
</comment>
<dbReference type="AlphaFoldDB" id="A0AA35TNP6"/>
<feature type="repeat" description="ANK" evidence="3">
    <location>
        <begin position="174"/>
        <end position="206"/>
    </location>
</feature>
<dbReference type="Proteomes" id="UP001174909">
    <property type="component" value="Unassembled WGS sequence"/>
</dbReference>
<dbReference type="Pfam" id="PF12796">
    <property type="entry name" value="Ank_2"/>
    <property type="match status" value="2"/>
</dbReference>
<dbReference type="InterPro" id="IPR002110">
    <property type="entry name" value="Ankyrin_rpt"/>
</dbReference>
<keyword evidence="1" id="KW-0677">Repeat</keyword>
<evidence type="ECO:0000256" key="3">
    <source>
        <dbReference type="PROSITE-ProRule" id="PRU00023"/>
    </source>
</evidence>
<dbReference type="SUPFAM" id="SSF48403">
    <property type="entry name" value="Ankyrin repeat"/>
    <property type="match status" value="1"/>
</dbReference>
<dbReference type="Pfam" id="PF00023">
    <property type="entry name" value="Ank"/>
    <property type="match status" value="1"/>
</dbReference>
<sequence>MFVVTQDGDSALMLAVKNGHTNVVVKLVKAGAKLDLQNKEGDSAVMLAAWRGKTGIVVELVKAGANLDLQDNFGDSALITAAWRGHTNVVVKLVKAGAKLDLQNKDGDTAAIKAVMSQEPATLRELVRAGSDLNLQNQEGLTPLMIAARSGRTDITNILLEGKHINLDIQEKRTGRSALHFSAEERDSATTEALLKAGANPHLKDKNGATAMEITEQRAQSSLVSKTLPMRVMMTQPSLYDSQRAVRHLKSESKDTEGDDTSSMLALLKSESKDLEGDYTSSSLTHLTGQELESEGNNPTAGQQSQIRKEITP</sequence>
<feature type="repeat" description="ANK" evidence="3">
    <location>
        <begin position="40"/>
        <end position="72"/>
    </location>
</feature>
<dbReference type="Gene3D" id="1.25.40.20">
    <property type="entry name" value="Ankyrin repeat-containing domain"/>
    <property type="match status" value="3"/>
</dbReference>
<feature type="compositionally biased region" description="Polar residues" evidence="4">
    <location>
        <begin position="295"/>
        <end position="306"/>
    </location>
</feature>
<organism evidence="5 6">
    <name type="scientific">Geodia barretti</name>
    <name type="common">Barrett's horny sponge</name>
    <dbReference type="NCBI Taxonomy" id="519541"/>
    <lineage>
        <taxon>Eukaryota</taxon>
        <taxon>Metazoa</taxon>
        <taxon>Porifera</taxon>
        <taxon>Demospongiae</taxon>
        <taxon>Heteroscleromorpha</taxon>
        <taxon>Tetractinellida</taxon>
        <taxon>Astrophorina</taxon>
        <taxon>Geodiidae</taxon>
        <taxon>Geodia</taxon>
    </lineage>
</organism>
<dbReference type="PROSITE" id="PS50297">
    <property type="entry name" value="ANK_REP_REGION"/>
    <property type="match status" value="5"/>
</dbReference>
<dbReference type="PANTHER" id="PTHR24161">
    <property type="entry name" value="ANK_REP_REGION DOMAIN-CONTAINING PROTEIN-RELATED"/>
    <property type="match status" value="1"/>
</dbReference>
<dbReference type="SMART" id="SM00248">
    <property type="entry name" value="ANK"/>
    <property type="match status" value="6"/>
</dbReference>
<gene>
    <name evidence="5" type="ORF">GBAR_LOCUS27954</name>
</gene>
<feature type="repeat" description="ANK" evidence="3">
    <location>
        <begin position="139"/>
        <end position="161"/>
    </location>
</feature>
<dbReference type="EMBL" id="CASHTH010003891">
    <property type="protein sequence ID" value="CAI8050988.1"/>
    <property type="molecule type" value="Genomic_DNA"/>
</dbReference>
<evidence type="ECO:0000256" key="1">
    <source>
        <dbReference type="ARBA" id="ARBA00022737"/>
    </source>
</evidence>
<evidence type="ECO:0000313" key="5">
    <source>
        <dbReference type="EMBL" id="CAI8050988.1"/>
    </source>
</evidence>
<accession>A0AA35TNP6</accession>
<evidence type="ECO:0000256" key="4">
    <source>
        <dbReference type="SAM" id="MobiDB-lite"/>
    </source>
</evidence>
<feature type="non-terminal residue" evidence="5">
    <location>
        <position position="313"/>
    </location>
</feature>
<feature type="region of interest" description="Disordered" evidence="4">
    <location>
        <begin position="267"/>
        <end position="313"/>
    </location>
</feature>
<feature type="repeat" description="ANK" evidence="3">
    <location>
        <begin position="73"/>
        <end position="105"/>
    </location>
</feature>
<proteinExistence type="predicted"/>
<feature type="compositionally biased region" description="Polar residues" evidence="4">
    <location>
        <begin position="279"/>
        <end position="288"/>
    </location>
</feature>
<keyword evidence="6" id="KW-1185">Reference proteome</keyword>
<protein>
    <submittedName>
        <fullName evidence="5">Ankyrin repeat protein MM_0045</fullName>
    </submittedName>
</protein>
<feature type="repeat" description="ANK" evidence="3">
    <location>
        <begin position="7"/>
        <end position="39"/>
    </location>
</feature>
<dbReference type="PANTHER" id="PTHR24161:SF85">
    <property type="entry name" value="PALMITOYLTRANSFERASE HIP14"/>
    <property type="match status" value="1"/>
</dbReference>
<evidence type="ECO:0000256" key="2">
    <source>
        <dbReference type="ARBA" id="ARBA00023043"/>
    </source>
</evidence>
<keyword evidence="2 3" id="KW-0040">ANK repeat</keyword>
<dbReference type="InterPro" id="IPR036770">
    <property type="entry name" value="Ankyrin_rpt-contain_sf"/>
</dbReference>
<dbReference type="PROSITE" id="PS50088">
    <property type="entry name" value="ANK_REPEAT"/>
    <property type="match status" value="5"/>
</dbReference>